<dbReference type="GO" id="GO:0003677">
    <property type="term" value="F:DNA binding"/>
    <property type="evidence" value="ECO:0007669"/>
    <property type="project" value="InterPro"/>
</dbReference>
<dbReference type="AlphaFoldDB" id="A0AAN8X0Y3"/>
<name>A0AAN8X0Y3_HALRR</name>
<organism evidence="2 3">
    <name type="scientific">Halocaridina rubra</name>
    <name type="common">Hawaiian red shrimp</name>
    <dbReference type="NCBI Taxonomy" id="373956"/>
    <lineage>
        <taxon>Eukaryota</taxon>
        <taxon>Metazoa</taxon>
        <taxon>Ecdysozoa</taxon>
        <taxon>Arthropoda</taxon>
        <taxon>Crustacea</taxon>
        <taxon>Multicrustacea</taxon>
        <taxon>Malacostraca</taxon>
        <taxon>Eumalacostraca</taxon>
        <taxon>Eucarida</taxon>
        <taxon>Decapoda</taxon>
        <taxon>Pleocyemata</taxon>
        <taxon>Caridea</taxon>
        <taxon>Atyoidea</taxon>
        <taxon>Atyidae</taxon>
        <taxon>Halocaridina</taxon>
    </lineage>
</organism>
<evidence type="ECO:0000313" key="3">
    <source>
        <dbReference type="Proteomes" id="UP001381693"/>
    </source>
</evidence>
<reference evidence="2 3" key="1">
    <citation type="submission" date="2023-11" db="EMBL/GenBank/DDBJ databases">
        <title>Halocaridina rubra genome assembly.</title>
        <authorList>
            <person name="Smith C."/>
        </authorList>
    </citation>
    <scope>NUCLEOTIDE SEQUENCE [LARGE SCALE GENOMIC DNA]</scope>
    <source>
        <strain evidence="2">EP-1</strain>
        <tissue evidence="2">Whole</tissue>
    </source>
</reference>
<comment type="caution">
    <text evidence="2">The sequence shown here is derived from an EMBL/GenBank/DDBJ whole genome shotgun (WGS) entry which is preliminary data.</text>
</comment>
<gene>
    <name evidence="2" type="primary">GTF3C1_1</name>
    <name evidence="2" type="ORF">SK128_023335</name>
</gene>
<dbReference type="InterPro" id="IPR044210">
    <property type="entry name" value="Tfc3-like"/>
</dbReference>
<dbReference type="PANTHER" id="PTHR15180:SF1">
    <property type="entry name" value="GENERAL TRANSCRIPTION FACTOR 3C POLYPEPTIDE 1"/>
    <property type="match status" value="1"/>
</dbReference>
<dbReference type="GO" id="GO:0042791">
    <property type="term" value="P:5S class rRNA transcription by RNA polymerase III"/>
    <property type="evidence" value="ECO:0007669"/>
    <property type="project" value="TreeGrafter"/>
</dbReference>
<sequence>SGFAPTGKDELGCDVSGINSKDEQTVKPTRQSKRISLKKAHNDEMPEEGPSSIRHIHSLLAMKKRKYKRDEEVSQEMEKTIKQHYESMDYEQISVAVRPWVRLNGTLNRRVLDRLLGAVLSVIMERPGITGRAIVCRFSPALQPAHTHDLLETLIHLDCIIREELIPSHKVSLFSETIDYTLVLAEIHDCDDEIIYEPAVDAIIKLAMFIGDKKYTQDFLSGDSR</sequence>
<keyword evidence="3" id="KW-1185">Reference proteome</keyword>
<dbReference type="EMBL" id="JAXCGZ010009946">
    <property type="protein sequence ID" value="KAK7075976.1"/>
    <property type="molecule type" value="Genomic_DNA"/>
</dbReference>
<feature type="compositionally biased region" description="Basic residues" evidence="1">
    <location>
        <begin position="30"/>
        <end position="39"/>
    </location>
</feature>
<dbReference type="GO" id="GO:0006384">
    <property type="term" value="P:transcription initiation at RNA polymerase III promoter"/>
    <property type="evidence" value="ECO:0007669"/>
    <property type="project" value="InterPro"/>
</dbReference>
<feature type="non-terminal residue" evidence="2">
    <location>
        <position position="1"/>
    </location>
</feature>
<accession>A0AAN8X0Y3</accession>
<dbReference type="GO" id="GO:0000127">
    <property type="term" value="C:transcription factor TFIIIC complex"/>
    <property type="evidence" value="ECO:0007669"/>
    <property type="project" value="InterPro"/>
</dbReference>
<evidence type="ECO:0000313" key="2">
    <source>
        <dbReference type="EMBL" id="KAK7075976.1"/>
    </source>
</evidence>
<proteinExistence type="predicted"/>
<dbReference type="Proteomes" id="UP001381693">
    <property type="component" value="Unassembled WGS sequence"/>
</dbReference>
<evidence type="ECO:0000256" key="1">
    <source>
        <dbReference type="SAM" id="MobiDB-lite"/>
    </source>
</evidence>
<feature type="region of interest" description="Disordered" evidence="1">
    <location>
        <begin position="1"/>
        <end position="50"/>
    </location>
</feature>
<dbReference type="PANTHER" id="PTHR15180">
    <property type="entry name" value="GENERAL TRANSCRIPTION FACTOR 3C POLYPEPTIDE 1"/>
    <property type="match status" value="1"/>
</dbReference>
<protein>
    <submittedName>
        <fullName evidence="2">General transcription factor 3C polypeptide 1</fullName>
    </submittedName>
</protein>